<dbReference type="Proteomes" id="UP000269331">
    <property type="component" value="Chromosome"/>
</dbReference>
<feature type="transmembrane region" description="Helical" evidence="1">
    <location>
        <begin position="108"/>
        <end position="130"/>
    </location>
</feature>
<feature type="transmembrane region" description="Helical" evidence="1">
    <location>
        <begin position="136"/>
        <end position="161"/>
    </location>
</feature>
<evidence type="ECO:0000256" key="1">
    <source>
        <dbReference type="SAM" id="Phobius"/>
    </source>
</evidence>
<name>A0A2Z5TJR8_9STRE</name>
<organism evidence="2 3">
    <name type="scientific">Streptococcus ruminantium</name>
    <dbReference type="NCBI Taxonomy" id="1917441"/>
    <lineage>
        <taxon>Bacteria</taxon>
        <taxon>Bacillati</taxon>
        <taxon>Bacillota</taxon>
        <taxon>Bacilli</taxon>
        <taxon>Lactobacillales</taxon>
        <taxon>Streptococcaceae</taxon>
        <taxon>Streptococcus</taxon>
    </lineage>
</organism>
<sequence>MRWSVDIKNSLLWEWRCLISTNQFYVYLWLSVFYFVLLAIFKFLDAEMVDYILKGPGIRDLETINLLFYLLFQAQNVFLLHQMFFGLSTANFNLSVLRMGSMKNWCMIHILFLLFVSFSLGFLQTIAVFILGNMEWIFLVHFFIVNSVNFILFSSLLFLLFCLNVSELASFGITYSFLVFTVFAGEILGEHTNYIFTILARVYEYNKTATMSIWIGVIFEMIVSISILLFVRRKCS</sequence>
<dbReference type="OrthoDB" id="9802227at2"/>
<feature type="transmembrane region" description="Helical" evidence="1">
    <location>
        <begin position="168"/>
        <end position="189"/>
    </location>
</feature>
<dbReference type="AlphaFoldDB" id="A0A2Z5TJR8"/>
<dbReference type="EMBL" id="AP018400">
    <property type="protein sequence ID" value="BBA91677.1"/>
    <property type="molecule type" value="Genomic_DNA"/>
</dbReference>
<accession>A0A2Z5TJR8</accession>
<keyword evidence="1" id="KW-1133">Transmembrane helix</keyword>
<reference evidence="2 3" key="1">
    <citation type="journal article" date="2018" name="Genome Biol. Evol.">
        <title>Complete Genome Sequence of Streptococcus ruminantium sp. nov. GUT-187T (=DSM 104980T =JCM 31869T), the Type Strain of S. ruminantium, and Comparison with Genome Sequences of Streptococcus suis Strains.</title>
        <authorList>
            <person name="Tohya M."/>
            <person name="Sekizaki T."/>
            <person name="Miyoshi-Akiyama T."/>
        </authorList>
    </citation>
    <scope>NUCLEOTIDE SEQUENCE [LARGE SCALE GENOMIC DNA]</scope>
    <source>
        <strain evidence="2 3">GUT187T</strain>
    </source>
</reference>
<evidence type="ECO:0000313" key="2">
    <source>
        <dbReference type="EMBL" id="BBA91677.1"/>
    </source>
</evidence>
<dbReference type="KEGG" id="srq:SR187_0050"/>
<evidence type="ECO:0000313" key="3">
    <source>
        <dbReference type="Proteomes" id="UP000269331"/>
    </source>
</evidence>
<feature type="transmembrane region" description="Helical" evidence="1">
    <location>
        <begin position="24"/>
        <end position="44"/>
    </location>
</feature>
<feature type="transmembrane region" description="Helical" evidence="1">
    <location>
        <begin position="209"/>
        <end position="231"/>
    </location>
</feature>
<dbReference type="GeneID" id="52228601"/>
<keyword evidence="1" id="KW-0812">Transmembrane</keyword>
<gene>
    <name evidence="2" type="ORF">SR187_0050</name>
</gene>
<dbReference type="RefSeq" id="WP_120171127.1">
    <property type="nucleotide sequence ID" value="NZ_AP018400.1"/>
</dbReference>
<protein>
    <submittedName>
        <fullName evidence="2">Uncharacterized protein</fullName>
    </submittedName>
</protein>
<proteinExistence type="predicted"/>
<keyword evidence="1" id="KW-0472">Membrane</keyword>